<proteinExistence type="predicted"/>
<keyword evidence="3" id="KW-1185">Reference proteome</keyword>
<gene>
    <name evidence="2" type="ORF">ACFSSB_00655</name>
</gene>
<name>A0ABW5JWA9_9FLAO</name>
<protein>
    <submittedName>
        <fullName evidence="2">Uncharacterized protein</fullName>
    </submittedName>
</protein>
<feature type="region of interest" description="Disordered" evidence="1">
    <location>
        <begin position="133"/>
        <end position="160"/>
    </location>
</feature>
<dbReference type="EMBL" id="JBHULM010000001">
    <property type="protein sequence ID" value="MFD2540811.1"/>
    <property type="molecule type" value="Genomic_DNA"/>
</dbReference>
<evidence type="ECO:0000256" key="1">
    <source>
        <dbReference type="SAM" id="MobiDB-lite"/>
    </source>
</evidence>
<organism evidence="2 3">
    <name type="scientific">Lacinutrix gracilariae</name>
    <dbReference type="NCBI Taxonomy" id="1747198"/>
    <lineage>
        <taxon>Bacteria</taxon>
        <taxon>Pseudomonadati</taxon>
        <taxon>Bacteroidota</taxon>
        <taxon>Flavobacteriia</taxon>
        <taxon>Flavobacteriales</taxon>
        <taxon>Flavobacteriaceae</taxon>
        <taxon>Lacinutrix</taxon>
    </lineage>
</organism>
<comment type="caution">
    <text evidence="2">The sequence shown here is derived from an EMBL/GenBank/DDBJ whole genome shotgun (WGS) entry which is preliminary data.</text>
</comment>
<evidence type="ECO:0000313" key="3">
    <source>
        <dbReference type="Proteomes" id="UP001597467"/>
    </source>
</evidence>
<evidence type="ECO:0000313" key="2">
    <source>
        <dbReference type="EMBL" id="MFD2540811.1"/>
    </source>
</evidence>
<dbReference type="Proteomes" id="UP001597467">
    <property type="component" value="Unassembled WGS sequence"/>
</dbReference>
<dbReference type="RefSeq" id="WP_379899903.1">
    <property type="nucleotide sequence ID" value="NZ_JBHULM010000001.1"/>
</dbReference>
<accession>A0ABW5JWA9</accession>
<sequence length="160" mass="17220">MKKLFLLLLGVVIGFLICYFYSADNIKLGTPMTTPKGIITPEQAKALDNAYDSRHDLISDSIVGRPDNRSAWWSIEDMEGFISSAKKQSKELGYDMNGIRVYLGAHESNGYTTVFMVPTGSLSLSEGKVLSAPPGNGDIPGANGLNDGIFGDPPAATYPQ</sequence>
<reference evidence="3" key="1">
    <citation type="journal article" date="2019" name="Int. J. Syst. Evol. Microbiol.">
        <title>The Global Catalogue of Microorganisms (GCM) 10K type strain sequencing project: providing services to taxonomists for standard genome sequencing and annotation.</title>
        <authorList>
            <consortium name="The Broad Institute Genomics Platform"/>
            <consortium name="The Broad Institute Genome Sequencing Center for Infectious Disease"/>
            <person name="Wu L."/>
            <person name="Ma J."/>
        </authorList>
    </citation>
    <scope>NUCLEOTIDE SEQUENCE [LARGE SCALE GENOMIC DNA]</scope>
    <source>
        <strain evidence="3">KCTC 42808</strain>
    </source>
</reference>